<feature type="compositionally biased region" description="Polar residues" evidence="1">
    <location>
        <begin position="803"/>
        <end position="813"/>
    </location>
</feature>
<evidence type="ECO:0000259" key="2">
    <source>
        <dbReference type="Pfam" id="PF06972"/>
    </source>
</evidence>
<sequence length="1039" mass="114169">MPSGAKKRKTLKKKKKKEQEAIGASPSNKGFDGHGNDEHGSLSSPGSQGYGELCTRDPSPSPLSSLRKDSVKDKTEDADVPQGQEVKGVDEQPNSFPENVTLNAIIAASKEAVDSLVSKSANESHVTVKWNALFDLHGNIMTYILSKFSCNFRTTSSSDSDNFANDSFKIRKRNAQYRSNNIHKDFSFCSDLIERERERERAEKMSGKKSYNGITDIPSGSRKMVQSLKEIVNCCPEAEIYAVLKDCNMDPNEAVNRLLSQDPFHEVKSKKEKKKENRDIPDSRPRGYSNSYNRGSRGGSDRYAGGPGRSGATSFSSSESRSFQGKTTNKRESEKQTYAASFSSTSGVSNHHQIPHSDSVAVDSKTETVSSGGGISSSQPVSGQQTAWFGAAGQMSMADIVKMGRPHNKTTNSHKNHEHEIAANQHVPVKDQWPSIEKPMAAASTASVSVVPTESEICSGPADYQSSRGDQQLKGHLEDTQLANNGPLENLGRDQVLQDDTVAGGVIPEDESGVSSEFEDNPYRHETTQKHPVEHQKDEDNVSSVAANLQELSIENHVKHSSHDEDRPVVLIPDHLLVYTEECSQLSFGSFGSRPLNNNLEEASDVAPQIEHSDARHALITDFPFLIVLGLFSFVLTINFDRLVNRNTEFYGDEHLGSMSNGNTVHASTAENYNDSSESQGEDLLPENPETAHQENQYAVAQSDQEYAYENAKQQMNTAFDASQASMHNQMQNLTSLTNVMQGYTNSIPDTLLAQTGQSGRELELQYTTFPGAQSMPSRSNDSSLGGQSISMPEALRDGGGIQTTQPSQQNLPGANIATQQLPMHPYSQHTVPLTHFANMMSYPLMPQSYPYMPFAGNSPYHPSLAALLPQYKNNVSPSNLPQSATSAPMSSAYGFGNSSSVGALNQQQQAAPSGATLSYEDIMILQYKQNSHLLSLQQQQQQQQNDNSPLWVHGPGSQTMSGVQSNAYYNLQAQQQAQQLRQAQQQAQQQYGSLGYPNYYQSQTGMSMEHQQQNPREGGSQGQPSKQTQQQHLWQNYY</sequence>
<dbReference type="InterPro" id="IPR009719">
    <property type="entry name" value="GIP1_N"/>
</dbReference>
<comment type="caution">
    <text evidence="3">The sequence shown here is derived from an EMBL/GenBank/DDBJ whole genome shotgun (WGS) entry which is preliminary data.</text>
</comment>
<feature type="compositionally biased region" description="Basic and acidic residues" evidence="1">
    <location>
        <begin position="66"/>
        <end position="77"/>
    </location>
</feature>
<dbReference type="PANTHER" id="PTHR46445">
    <property type="entry name" value="RNA POLYMERASE II DEGRADATION FACTOR-LIKE PROTEIN (DUF1296)"/>
    <property type="match status" value="1"/>
</dbReference>
<evidence type="ECO:0000313" key="3">
    <source>
        <dbReference type="EMBL" id="KAG5404233.1"/>
    </source>
</evidence>
<gene>
    <name evidence="3" type="primary">A03p019620.1_BraROA</name>
    <name evidence="3" type="ORF">IGI04_010352</name>
</gene>
<organism evidence="3 4">
    <name type="scientific">Brassica rapa subsp. trilocularis</name>
    <dbReference type="NCBI Taxonomy" id="1813537"/>
    <lineage>
        <taxon>Eukaryota</taxon>
        <taxon>Viridiplantae</taxon>
        <taxon>Streptophyta</taxon>
        <taxon>Embryophyta</taxon>
        <taxon>Tracheophyta</taxon>
        <taxon>Spermatophyta</taxon>
        <taxon>Magnoliopsida</taxon>
        <taxon>eudicotyledons</taxon>
        <taxon>Gunneridae</taxon>
        <taxon>Pentapetalae</taxon>
        <taxon>rosids</taxon>
        <taxon>malvids</taxon>
        <taxon>Brassicales</taxon>
        <taxon>Brassicaceae</taxon>
        <taxon>Brassiceae</taxon>
        <taxon>Brassica</taxon>
    </lineage>
</organism>
<dbReference type="EMBL" id="JADBGQ010000003">
    <property type="protein sequence ID" value="KAG5404233.1"/>
    <property type="molecule type" value="Genomic_DNA"/>
</dbReference>
<feature type="compositionally biased region" description="Low complexity" evidence="1">
    <location>
        <begin position="286"/>
        <end position="295"/>
    </location>
</feature>
<feature type="region of interest" description="Disordered" evidence="1">
    <location>
        <begin position="653"/>
        <end position="691"/>
    </location>
</feature>
<feature type="compositionally biased region" description="Low complexity" evidence="1">
    <location>
        <begin position="310"/>
        <end position="322"/>
    </location>
</feature>
<dbReference type="InterPro" id="IPR009060">
    <property type="entry name" value="UBA-like_sf"/>
</dbReference>
<dbReference type="PANTHER" id="PTHR46445:SF11">
    <property type="entry name" value="GBF-INTERACTING PROTEIN 1 N-TERMINAL DOMAIN-CONTAINING PROTEIN"/>
    <property type="match status" value="1"/>
</dbReference>
<feature type="compositionally biased region" description="Polar residues" evidence="1">
    <location>
        <begin position="336"/>
        <end position="352"/>
    </location>
</feature>
<feature type="compositionally biased region" description="Basic and acidic residues" evidence="1">
    <location>
        <begin position="263"/>
        <end position="285"/>
    </location>
</feature>
<feature type="compositionally biased region" description="Basic residues" evidence="1">
    <location>
        <begin position="1"/>
        <end position="16"/>
    </location>
</feature>
<feature type="compositionally biased region" description="Low complexity" evidence="1">
    <location>
        <begin position="937"/>
        <end position="949"/>
    </location>
</feature>
<feature type="compositionally biased region" description="Low complexity" evidence="1">
    <location>
        <begin position="1023"/>
        <end position="1032"/>
    </location>
</feature>
<feature type="compositionally biased region" description="Polar residues" evidence="1">
    <location>
        <begin position="771"/>
        <end position="791"/>
    </location>
</feature>
<name>A0ABQ7N0Z2_BRACM</name>
<feature type="region of interest" description="Disordered" evidence="1">
    <location>
        <begin position="997"/>
        <end position="1039"/>
    </location>
</feature>
<evidence type="ECO:0000313" key="4">
    <source>
        <dbReference type="Proteomes" id="UP000823674"/>
    </source>
</evidence>
<protein>
    <recommendedName>
        <fullName evidence="2">GBF-interacting protein 1 N-terminal domain-containing protein</fullName>
    </recommendedName>
</protein>
<feature type="compositionally biased region" description="Basic and acidic residues" evidence="1">
    <location>
        <begin position="31"/>
        <end position="40"/>
    </location>
</feature>
<feature type="compositionally biased region" description="Polar residues" evidence="1">
    <location>
        <begin position="658"/>
        <end position="679"/>
    </location>
</feature>
<feature type="region of interest" description="Disordered" evidence="1">
    <location>
        <begin position="771"/>
        <end position="813"/>
    </location>
</feature>
<feature type="region of interest" description="Disordered" evidence="1">
    <location>
        <begin position="937"/>
        <end position="958"/>
    </location>
</feature>
<evidence type="ECO:0000256" key="1">
    <source>
        <dbReference type="SAM" id="MobiDB-lite"/>
    </source>
</evidence>
<proteinExistence type="predicted"/>
<feature type="compositionally biased region" description="Polar residues" evidence="1">
    <location>
        <begin position="1000"/>
        <end position="1016"/>
    </location>
</feature>
<feature type="region of interest" description="Disordered" evidence="1">
    <location>
        <begin position="260"/>
        <end position="383"/>
    </location>
</feature>
<dbReference type="Proteomes" id="UP000823674">
    <property type="component" value="Chromosome A03"/>
</dbReference>
<dbReference type="SUPFAM" id="SSF46934">
    <property type="entry name" value="UBA-like"/>
    <property type="match status" value="1"/>
</dbReference>
<reference evidence="3 4" key="1">
    <citation type="submission" date="2021-03" db="EMBL/GenBank/DDBJ databases">
        <authorList>
            <person name="King G.J."/>
            <person name="Bancroft I."/>
            <person name="Baten A."/>
            <person name="Bloomfield J."/>
            <person name="Borpatragohain P."/>
            <person name="He Z."/>
            <person name="Irish N."/>
            <person name="Irwin J."/>
            <person name="Liu K."/>
            <person name="Mauleon R.P."/>
            <person name="Moore J."/>
            <person name="Morris R."/>
            <person name="Ostergaard L."/>
            <person name="Wang B."/>
            <person name="Wells R."/>
        </authorList>
    </citation>
    <scope>NUCLEOTIDE SEQUENCE [LARGE SCALE GENOMIC DNA]</scope>
    <source>
        <strain evidence="3">R-o-18</strain>
        <tissue evidence="3">Leaf</tissue>
    </source>
</reference>
<accession>A0ABQ7N0Z2</accession>
<keyword evidence="4" id="KW-1185">Reference proteome</keyword>
<feature type="region of interest" description="Disordered" evidence="1">
    <location>
        <begin position="1"/>
        <end position="95"/>
    </location>
</feature>
<feature type="domain" description="GBF-interacting protein 1 N-terminal" evidence="2">
    <location>
        <begin position="217"/>
        <end position="276"/>
    </location>
</feature>
<dbReference type="Pfam" id="PF06972">
    <property type="entry name" value="GIP1_N"/>
    <property type="match status" value="1"/>
</dbReference>